<accession>A0AA37NQT5</accession>
<dbReference type="SUPFAM" id="SSF47729">
    <property type="entry name" value="IHF-like DNA-binding proteins"/>
    <property type="match status" value="1"/>
</dbReference>
<gene>
    <name evidence="4" type="ORF">CE91St12_16400</name>
</gene>
<dbReference type="InterPro" id="IPR005902">
    <property type="entry name" value="HU_DNA-bd_put"/>
</dbReference>
<dbReference type="Proteomes" id="UP001055048">
    <property type="component" value="Unassembled WGS sequence"/>
</dbReference>
<dbReference type="InterPro" id="IPR010992">
    <property type="entry name" value="IHF-like_DNA-bd_dom_sf"/>
</dbReference>
<dbReference type="GO" id="GO:0003677">
    <property type="term" value="F:DNA binding"/>
    <property type="evidence" value="ECO:0007669"/>
    <property type="project" value="UniProtKB-KW"/>
</dbReference>
<evidence type="ECO:0000313" key="4">
    <source>
        <dbReference type="EMBL" id="GKH13430.1"/>
    </source>
</evidence>
<dbReference type="Pfam" id="PF18291">
    <property type="entry name" value="HU-HIG"/>
    <property type="match status" value="1"/>
</dbReference>
<feature type="domain" description="HU" evidence="3">
    <location>
        <begin position="11"/>
        <end position="111"/>
    </location>
</feature>
<proteinExistence type="predicted"/>
<dbReference type="Gene3D" id="4.10.520.10">
    <property type="entry name" value="IHF-like DNA-binding proteins"/>
    <property type="match status" value="1"/>
</dbReference>
<comment type="caution">
    <text evidence="4">The sequence shown here is derived from an EMBL/GenBank/DDBJ whole genome shotgun (WGS) entry which is preliminary data.</text>
</comment>
<name>A0AA37NQT5_BACUN</name>
<feature type="region of interest" description="Disordered" evidence="2">
    <location>
        <begin position="126"/>
        <end position="158"/>
    </location>
</feature>
<dbReference type="InterPro" id="IPR041607">
    <property type="entry name" value="HU-HIG"/>
</dbReference>
<dbReference type="RefSeq" id="WP_244074420.1">
    <property type="nucleotide sequence ID" value="NZ_BQNL01000001.1"/>
</dbReference>
<dbReference type="EMBL" id="BQNL01000001">
    <property type="protein sequence ID" value="GKH13430.1"/>
    <property type="molecule type" value="Genomic_DNA"/>
</dbReference>
<reference evidence="4" key="1">
    <citation type="submission" date="2022-01" db="EMBL/GenBank/DDBJ databases">
        <title>Novel bile acid biosynthetic pathways are enriched in the microbiome of centenarians.</title>
        <authorList>
            <person name="Sato Y."/>
            <person name="Atarashi K."/>
            <person name="Plichta R.D."/>
            <person name="Arai Y."/>
            <person name="Sasajima S."/>
            <person name="Kearney M.S."/>
            <person name="Suda W."/>
            <person name="Takeshita K."/>
            <person name="Sasaki T."/>
            <person name="Okamoto S."/>
            <person name="Skelly N.A."/>
            <person name="Okamura Y."/>
            <person name="Vlamakis H."/>
            <person name="Li Y."/>
            <person name="Tanoue T."/>
            <person name="Takei H."/>
            <person name="Nittono H."/>
            <person name="Narushima S."/>
            <person name="Irie J."/>
            <person name="Itoh H."/>
            <person name="Moriya K."/>
            <person name="Sugiura Y."/>
            <person name="Suematsu M."/>
            <person name="Moritoki N."/>
            <person name="Shibata S."/>
            <person name="Littman R.D."/>
            <person name="Fischbach A.M."/>
            <person name="Uwamino Y."/>
            <person name="Inoue T."/>
            <person name="Honda A."/>
            <person name="Hattori M."/>
            <person name="Murai T."/>
            <person name="Xavier J.R."/>
            <person name="Hirose N."/>
            <person name="Honda K."/>
        </authorList>
    </citation>
    <scope>NUCLEOTIDE SEQUENCE</scope>
    <source>
        <strain evidence="4">CE91-St12</strain>
    </source>
</reference>
<evidence type="ECO:0000256" key="2">
    <source>
        <dbReference type="SAM" id="MobiDB-lite"/>
    </source>
</evidence>
<sequence>MAYFKPKKLKSNGKYYPHAVITDRPMETDELVEQIMEMSTVHKADVLAVLSVLPGVMARGMNAGRSVHLQDIGFFRYTIAARKGGQDTPDKVTADDIELTRIRFTPETRYTQGRAVTRNLAPDSVHWTRWKGETQPSTGGSDGGNDGSDGSQEGNPLG</sequence>
<dbReference type="AlphaFoldDB" id="A0AA37NQT5"/>
<organism evidence="4 5">
    <name type="scientific">Bacteroides uniformis</name>
    <dbReference type="NCBI Taxonomy" id="820"/>
    <lineage>
        <taxon>Bacteria</taxon>
        <taxon>Pseudomonadati</taxon>
        <taxon>Bacteroidota</taxon>
        <taxon>Bacteroidia</taxon>
        <taxon>Bacteroidales</taxon>
        <taxon>Bacteroidaceae</taxon>
        <taxon>Bacteroides</taxon>
    </lineage>
</organism>
<dbReference type="NCBIfam" id="TIGR01201">
    <property type="entry name" value="HU_rel"/>
    <property type="match status" value="1"/>
</dbReference>
<evidence type="ECO:0000256" key="1">
    <source>
        <dbReference type="ARBA" id="ARBA00023125"/>
    </source>
</evidence>
<evidence type="ECO:0000313" key="5">
    <source>
        <dbReference type="Proteomes" id="UP001055048"/>
    </source>
</evidence>
<keyword evidence="1" id="KW-0238">DNA-binding</keyword>
<protein>
    <recommendedName>
        <fullName evidence="3">HU domain-containing protein</fullName>
    </recommendedName>
</protein>
<evidence type="ECO:0000259" key="3">
    <source>
        <dbReference type="Pfam" id="PF18291"/>
    </source>
</evidence>